<dbReference type="InterPro" id="IPR015943">
    <property type="entry name" value="WD40/YVTN_repeat-like_dom_sf"/>
</dbReference>
<dbReference type="FunFam" id="2.130.10.10:FF:001115">
    <property type="entry name" value="Intraflagellar transport 80 homolog (Chlamydomonas)"/>
    <property type="match status" value="1"/>
</dbReference>
<dbReference type="GO" id="GO:0060271">
    <property type="term" value="P:cilium assembly"/>
    <property type="evidence" value="ECO:0007669"/>
    <property type="project" value="TreeGrafter"/>
</dbReference>
<evidence type="ECO:0000256" key="1">
    <source>
        <dbReference type="ARBA" id="ARBA00004138"/>
    </source>
</evidence>
<evidence type="ECO:0000256" key="2">
    <source>
        <dbReference type="ARBA" id="ARBA00022574"/>
    </source>
</evidence>
<feature type="repeat" description="WD" evidence="5">
    <location>
        <begin position="180"/>
        <end position="212"/>
    </location>
</feature>
<dbReference type="Pfam" id="PF23387">
    <property type="entry name" value="TPR_IFT80_172"/>
    <property type="match status" value="1"/>
</dbReference>
<feature type="repeat" description="WD" evidence="5">
    <location>
        <begin position="98"/>
        <end position="130"/>
    </location>
</feature>
<feature type="domain" description="IFT80/172/WDR35 TPR" evidence="7">
    <location>
        <begin position="610"/>
        <end position="758"/>
    </location>
</feature>
<evidence type="ECO:0000256" key="5">
    <source>
        <dbReference type="PROSITE-ProRule" id="PRU00221"/>
    </source>
</evidence>
<dbReference type="GO" id="GO:0005929">
    <property type="term" value="C:cilium"/>
    <property type="evidence" value="ECO:0007669"/>
    <property type="project" value="UniProtKB-SubCell"/>
</dbReference>
<dbReference type="SMART" id="SM00320">
    <property type="entry name" value="WD40"/>
    <property type="match status" value="7"/>
</dbReference>
<evidence type="ECO:0000259" key="7">
    <source>
        <dbReference type="Pfam" id="PF23387"/>
    </source>
</evidence>
<reference evidence="8" key="1">
    <citation type="submission" date="2025-08" db="UniProtKB">
        <authorList>
            <consortium name="Ensembl"/>
        </authorList>
    </citation>
    <scope>IDENTIFICATION</scope>
</reference>
<evidence type="ECO:0000313" key="8">
    <source>
        <dbReference type="Ensembl" id="ENSSLUP00000044285.1"/>
    </source>
</evidence>
<evidence type="ECO:0000259" key="6">
    <source>
        <dbReference type="Pfam" id="PF23335"/>
    </source>
</evidence>
<dbReference type="PROSITE" id="PS50294">
    <property type="entry name" value="WD_REPEATS_REGION"/>
    <property type="match status" value="2"/>
</dbReference>
<evidence type="ECO:0000313" key="9">
    <source>
        <dbReference type="Proteomes" id="UP000694568"/>
    </source>
</evidence>
<gene>
    <name evidence="8" type="primary">ift80</name>
</gene>
<dbReference type="InterPro" id="IPR056157">
    <property type="entry name" value="TPR_IFT80_172_dom"/>
</dbReference>
<dbReference type="Gene3D" id="1.25.40.470">
    <property type="match status" value="1"/>
</dbReference>
<accession>A0A8C9ZPK6</accession>
<evidence type="ECO:0000256" key="3">
    <source>
        <dbReference type="ARBA" id="ARBA00023069"/>
    </source>
</evidence>
<feature type="domain" description="IFT80 second beta-propeller" evidence="6">
    <location>
        <begin position="296"/>
        <end position="582"/>
    </location>
</feature>
<dbReference type="PANTHER" id="PTHR24098:SF11">
    <property type="entry name" value="INTRAFLAGELLAR TRANSPORT PROTEIN 80 HOMOLOG"/>
    <property type="match status" value="1"/>
</dbReference>
<dbReference type="Gene3D" id="2.130.10.10">
    <property type="entry name" value="YVTN repeat-like/Quinoprotein amine dehydrogenase"/>
    <property type="match status" value="2"/>
</dbReference>
<reference evidence="8" key="2">
    <citation type="submission" date="2025-09" db="UniProtKB">
        <authorList>
            <consortium name="Ensembl"/>
        </authorList>
    </citation>
    <scope>IDENTIFICATION</scope>
</reference>
<dbReference type="InterPro" id="IPR056456">
    <property type="entry name" value="Beta-prop_IFT80_2nd"/>
</dbReference>
<dbReference type="SUPFAM" id="SSF50978">
    <property type="entry name" value="WD40 repeat-like"/>
    <property type="match status" value="2"/>
</dbReference>
<dbReference type="Ensembl" id="ENSSLUT00000045678.1">
    <property type="protein sequence ID" value="ENSSLUP00000044285.1"/>
    <property type="gene ID" value="ENSSLUG00000019583.1"/>
</dbReference>
<sequence length="773" mass="86770">MRLKTSLSHKELVSCVGWTTADELYSCSEDHQILKWNLLTSETSLVVKLPEEMYPIDLHWFPKTIGGKKQNQTEIFVLTSTDGKFHLTSKIGRIEKSVEAHKGAVLAGRWNYDGTALITAGEDGQIKIWSKSGMLRSTLASQGSPVYSVAWGPDSDRILYTSGRQLVIKPLQPSAKVIQWKAHDGVVLKVDWNSVNDVILSGGEDCKYKVWDSFGRLLYSSSSHDYPVTSLSWAPDGEVFAVGSFNTLRLCDKTGWSYALEKPNTGSVFSLAWSADGTQLAGACGNGHVIFAHVVEQHWEWKNFVITLTKRRTMQVRNVMNDAVDALEFRDRVIKTSLAYGHLVVATSLQCYVYKNWNTPLIFDLKEGTVSLILQAEKHFLLVDGAGLYIFSYEGRLISSPKFPGMRADILNAQGVSVSNDTIAIRDKSDEKVILLFDGLTGKALSDGKPLTHKLEVVEIALDQCGPSTERKIALIDKNRDLYLTSVRHLGREPKICKIGSMVHSMAWNDTANILCGIQDNQFTVWYYPSAVFTDKELLPKTLYIKDGSEFSHAPHILSYVGTKVTLRQGDGSLVYSCVPPYPALLHEYSTSARWEDALRLCRFAKDQSLWACLAGMAMANRELTTAEMAYAAIGELPRVQYINFIKEQPSKESSLAHMLMFSGQVQEAEATLLQAGLIYQAIRVSIDLFNWESWKERDSIIKHKTHVDTVLAYRGKFLQTFGRKETNKRFLQYAEGVEVDWEKIQAKIEMELSKEREKAAYTSLRNSVASRC</sequence>
<proteinExistence type="predicted"/>
<dbReference type="PROSITE" id="PS50082">
    <property type="entry name" value="WD_REPEATS_2"/>
    <property type="match status" value="2"/>
</dbReference>
<comment type="subcellular location">
    <subcellularLocation>
        <location evidence="1">Cell projection</location>
        <location evidence="1">Cilium</location>
    </subcellularLocation>
</comment>
<keyword evidence="4" id="KW-0966">Cell projection</keyword>
<keyword evidence="9" id="KW-1185">Reference proteome</keyword>
<name>A0A8C9ZPK6_SANLU</name>
<dbReference type="InterPro" id="IPR001680">
    <property type="entry name" value="WD40_rpt"/>
</dbReference>
<evidence type="ECO:0000256" key="4">
    <source>
        <dbReference type="ARBA" id="ARBA00023273"/>
    </source>
</evidence>
<keyword evidence="2 5" id="KW-0853">WD repeat</keyword>
<keyword evidence="3" id="KW-0969">Cilium</keyword>
<dbReference type="FunFam" id="1.25.40.470:FF:000007">
    <property type="entry name" value="Intraflagellar transport 80 homolog (Chlamydomonas)"/>
    <property type="match status" value="1"/>
</dbReference>
<protein>
    <submittedName>
        <fullName evidence="8">Intraflagellar transport 80 homolog (Chlamydomonas)</fullName>
    </submittedName>
</protein>
<dbReference type="GO" id="GO:0030992">
    <property type="term" value="C:intraciliary transport particle B"/>
    <property type="evidence" value="ECO:0007669"/>
    <property type="project" value="TreeGrafter"/>
</dbReference>
<dbReference type="FunFam" id="2.130.10.10:FF:000298">
    <property type="entry name" value="Intraflagellar transport 80 homolog (Chlamydomonas)"/>
    <property type="match status" value="1"/>
</dbReference>
<dbReference type="GeneTree" id="ENSGT00440000033499"/>
<dbReference type="GO" id="GO:0005813">
    <property type="term" value="C:centrosome"/>
    <property type="evidence" value="ECO:0007669"/>
    <property type="project" value="TreeGrafter"/>
</dbReference>
<organism evidence="8 9">
    <name type="scientific">Sander lucioperca</name>
    <name type="common">Pike-perch</name>
    <name type="synonym">Perca lucioperca</name>
    <dbReference type="NCBI Taxonomy" id="283035"/>
    <lineage>
        <taxon>Eukaryota</taxon>
        <taxon>Metazoa</taxon>
        <taxon>Chordata</taxon>
        <taxon>Craniata</taxon>
        <taxon>Vertebrata</taxon>
        <taxon>Euteleostomi</taxon>
        <taxon>Actinopterygii</taxon>
        <taxon>Neopterygii</taxon>
        <taxon>Teleostei</taxon>
        <taxon>Neoteleostei</taxon>
        <taxon>Acanthomorphata</taxon>
        <taxon>Eupercaria</taxon>
        <taxon>Perciformes</taxon>
        <taxon>Percoidei</taxon>
        <taxon>Percidae</taxon>
        <taxon>Luciopercinae</taxon>
        <taxon>Sander</taxon>
    </lineage>
</organism>
<dbReference type="InterPro" id="IPR036322">
    <property type="entry name" value="WD40_repeat_dom_sf"/>
</dbReference>
<dbReference type="Proteomes" id="UP000694568">
    <property type="component" value="Unplaced"/>
</dbReference>
<dbReference type="AlphaFoldDB" id="A0A8C9ZPK6"/>
<dbReference type="Pfam" id="PF23335">
    <property type="entry name" value="Beta-prop_IFT80_2nd"/>
    <property type="match status" value="1"/>
</dbReference>
<dbReference type="PANTHER" id="PTHR24098">
    <property type="entry name" value="OUTER SEGMENT 5"/>
    <property type="match status" value="1"/>
</dbReference>
<dbReference type="Pfam" id="PF00400">
    <property type="entry name" value="WD40"/>
    <property type="match status" value="3"/>
</dbReference>